<dbReference type="GO" id="GO:0005524">
    <property type="term" value="F:ATP binding"/>
    <property type="evidence" value="ECO:0007669"/>
    <property type="project" value="InterPro"/>
</dbReference>
<proteinExistence type="predicted"/>
<keyword evidence="3" id="KW-0732">Signal</keyword>
<evidence type="ECO:0000313" key="6">
    <source>
        <dbReference type="Proteomes" id="UP000027456"/>
    </source>
</evidence>
<evidence type="ECO:0000313" key="5">
    <source>
        <dbReference type="EMBL" id="KEP45326.1"/>
    </source>
</evidence>
<protein>
    <submittedName>
        <fullName evidence="5">SNF2 family amino-terminal protein</fullName>
    </submittedName>
</protein>
<accession>A0A074RDX0</accession>
<dbReference type="PANTHER" id="PTHR45629">
    <property type="entry name" value="SNF2/RAD54 FAMILY MEMBER"/>
    <property type="match status" value="1"/>
</dbReference>
<dbReference type="OrthoDB" id="3270319at2759"/>
<dbReference type="PANTHER" id="PTHR45629:SF7">
    <property type="entry name" value="DNA EXCISION REPAIR PROTEIN ERCC-6-RELATED"/>
    <property type="match status" value="1"/>
</dbReference>
<dbReference type="InterPro" id="IPR027417">
    <property type="entry name" value="P-loop_NTPase"/>
</dbReference>
<gene>
    <name evidence="5" type="ORF">V565_287750</name>
</gene>
<keyword evidence="1" id="KW-0547">Nucleotide-binding</keyword>
<evidence type="ECO:0000259" key="4">
    <source>
        <dbReference type="SMART" id="SM00487"/>
    </source>
</evidence>
<evidence type="ECO:0000256" key="1">
    <source>
        <dbReference type="ARBA" id="ARBA00022741"/>
    </source>
</evidence>
<evidence type="ECO:0000256" key="3">
    <source>
        <dbReference type="SAM" id="SignalP"/>
    </source>
</evidence>
<feature type="signal peptide" evidence="3">
    <location>
        <begin position="1"/>
        <end position="19"/>
    </location>
</feature>
<feature type="chain" id="PRO_5001697737" evidence="3">
    <location>
        <begin position="20"/>
        <end position="714"/>
    </location>
</feature>
<dbReference type="Pfam" id="PF00176">
    <property type="entry name" value="SNF2-rel_dom"/>
    <property type="match status" value="1"/>
</dbReference>
<sequence>MPAVNKAFACLVFRFTVSAVSDPDKPWDFFPFDNSRFCEFASLRSTEVGLSEPPIGAAGASLSADDLAQWPNQVEQALDWIARCQAHIASMGSQKPKGWEGIQKKVLNVVEGRESWEWLVSHTFGAPNGLYDKLKDLMRDHRCDGYSAYQRAREDQMSRQRDKFREWQVTDITKLDNYWPSAQEGLTRALCGDGLGSGSPPVSWFPTVRALVARIFEPTARSLSKRVQGLKTLEEGLEVALKAATEDPTKESLRKVTVSYAKLLTKQRGLGITGQAEEIGPWRTKVDNLMKSLGRETQGGQTVRRKGAHPKARLVSEADLDAAWVGYQEVLWVPSISPRDAEQHNDPVDGDELMDAPAIALNNAFPRDMGVEKWKKLSAEDIEKALGVPDSGLPGSALGPDGKPALKFSWSQWVAILEMADRSFTRDGQVGTPALLADEVGFGKTGQVIGFLQLLWHLKVMQDSNPAWPNTDGSEVAMKWPPLFGDRKSFMGRGRIPNLPTIIVVPPTLVAQWNAELRAWLSPTACHILEYRGNSSERELFFSKGREYDLAMGRNHEERTIILAEAPSVINESKNVLFVPGDRATATPNTGPAPLVAKSLFGRDFLLGVVEESHAYRNWGDNFRAMLSLMDKCCQHVSVSATPLHNHPRADYYAPQTSLARTAPPLQKRLKARAEADAHSTLIDHLLGQQGQSLASYRAFWSAREGMFTLRDEL</sequence>
<dbReference type="InterPro" id="IPR000330">
    <property type="entry name" value="SNF2_N"/>
</dbReference>
<dbReference type="SMART" id="SM00487">
    <property type="entry name" value="DEXDc"/>
    <property type="match status" value="1"/>
</dbReference>
<organism evidence="5 6">
    <name type="scientific">Rhizoctonia solani 123E</name>
    <dbReference type="NCBI Taxonomy" id="1423351"/>
    <lineage>
        <taxon>Eukaryota</taxon>
        <taxon>Fungi</taxon>
        <taxon>Dikarya</taxon>
        <taxon>Basidiomycota</taxon>
        <taxon>Agaricomycotina</taxon>
        <taxon>Agaricomycetes</taxon>
        <taxon>Cantharellales</taxon>
        <taxon>Ceratobasidiaceae</taxon>
        <taxon>Rhizoctonia</taxon>
    </lineage>
</organism>
<dbReference type="InterPro" id="IPR038718">
    <property type="entry name" value="SNF2-like_sf"/>
</dbReference>
<keyword evidence="2" id="KW-0067">ATP-binding</keyword>
<dbReference type="HOGENOM" id="CLU_387133_0_0_1"/>
<evidence type="ECO:0000256" key="2">
    <source>
        <dbReference type="ARBA" id="ARBA00022840"/>
    </source>
</evidence>
<dbReference type="InterPro" id="IPR050496">
    <property type="entry name" value="SNF2_RAD54_helicase_repair"/>
</dbReference>
<dbReference type="AlphaFoldDB" id="A0A074RDX0"/>
<keyword evidence="6" id="KW-1185">Reference proteome</keyword>
<dbReference type="SUPFAM" id="SSF52540">
    <property type="entry name" value="P-loop containing nucleoside triphosphate hydrolases"/>
    <property type="match status" value="1"/>
</dbReference>
<feature type="non-terminal residue" evidence="5">
    <location>
        <position position="714"/>
    </location>
</feature>
<dbReference type="STRING" id="1423351.A0A074RDX0"/>
<dbReference type="Gene3D" id="3.40.50.10810">
    <property type="entry name" value="Tandem AAA-ATPase domain"/>
    <property type="match status" value="1"/>
</dbReference>
<feature type="domain" description="Helicase ATP-binding" evidence="4">
    <location>
        <begin position="404"/>
        <end position="673"/>
    </location>
</feature>
<dbReference type="EMBL" id="AZST01001949">
    <property type="protein sequence ID" value="KEP45326.1"/>
    <property type="molecule type" value="Genomic_DNA"/>
</dbReference>
<comment type="caution">
    <text evidence="5">The sequence shown here is derived from an EMBL/GenBank/DDBJ whole genome shotgun (WGS) entry which is preliminary data.</text>
</comment>
<dbReference type="Proteomes" id="UP000027456">
    <property type="component" value="Unassembled WGS sequence"/>
</dbReference>
<reference evidence="5 6" key="1">
    <citation type="submission" date="2013-12" db="EMBL/GenBank/DDBJ databases">
        <authorList>
            <person name="Cubeta M."/>
            <person name="Pakala S."/>
            <person name="Fedorova N."/>
            <person name="Thomas E."/>
            <person name="Dean R."/>
            <person name="Jabaji S."/>
            <person name="Neate S."/>
            <person name="Toda T."/>
            <person name="Tavantzis S."/>
            <person name="Vilgalys R."/>
            <person name="Bharathan N."/>
            <person name="Pakala S."/>
            <person name="Losada L.S."/>
            <person name="Zafar N."/>
            <person name="Nierman W."/>
        </authorList>
    </citation>
    <scope>NUCLEOTIDE SEQUENCE [LARGE SCALE GENOMIC DNA]</scope>
    <source>
        <strain evidence="5 6">123E</strain>
    </source>
</reference>
<name>A0A074RDX0_9AGAM</name>
<dbReference type="InterPro" id="IPR014001">
    <property type="entry name" value="Helicase_ATP-bd"/>
</dbReference>